<sequence length="284" mass="30723">MMPIRMSAVRAGALRGAIEFRNSLQKPADLLYYLIGAVSFSAALWYFRDDIVPQLGVSTSAFIFPSAIALMTLFVATYGLATLVSTEREDGTLLRLAILPAGTFTYAWGQTVRTLLELAFTFGLFTILASILVPELWIRGAVGALTAIGFLLLGILACLPLGFIVGSIFSNPRSVGGWGFLVLGGIVWVSGIFVPLAAMPLWAQIIAQILPLYWLGLGLRSALLPEGFASIEIGESWRTIETIGMLSLWAVVGAVLAPLLLQRIARKESFASLATRREKAMQRV</sequence>
<dbReference type="AlphaFoldDB" id="A0A4Q7LLH1"/>
<evidence type="ECO:0000256" key="5">
    <source>
        <dbReference type="SAM" id="Phobius"/>
    </source>
</evidence>
<feature type="transmembrane region" description="Helical" evidence="5">
    <location>
        <begin position="145"/>
        <end position="169"/>
    </location>
</feature>
<feature type="transmembrane region" description="Helical" evidence="5">
    <location>
        <begin position="115"/>
        <end position="133"/>
    </location>
</feature>
<evidence type="ECO:0000256" key="4">
    <source>
        <dbReference type="ARBA" id="ARBA00023136"/>
    </source>
</evidence>
<dbReference type="PANTHER" id="PTHR43229">
    <property type="entry name" value="NODULATION PROTEIN J"/>
    <property type="match status" value="1"/>
</dbReference>
<organism evidence="7 8">
    <name type="scientific">Microcella putealis</name>
    <dbReference type="NCBI Taxonomy" id="337005"/>
    <lineage>
        <taxon>Bacteria</taxon>
        <taxon>Bacillati</taxon>
        <taxon>Actinomycetota</taxon>
        <taxon>Actinomycetes</taxon>
        <taxon>Micrococcales</taxon>
        <taxon>Microbacteriaceae</taxon>
        <taxon>Microcella</taxon>
    </lineage>
</organism>
<comment type="caution">
    <text evidence="7">The sequence shown here is derived from an EMBL/GenBank/DDBJ whole genome shotgun (WGS) entry which is preliminary data.</text>
</comment>
<feature type="transmembrane region" description="Helical" evidence="5">
    <location>
        <begin position="175"/>
        <end position="198"/>
    </location>
</feature>
<keyword evidence="8" id="KW-1185">Reference proteome</keyword>
<feature type="transmembrane region" description="Helical" evidence="5">
    <location>
        <begin position="30"/>
        <end position="47"/>
    </location>
</feature>
<dbReference type="GO" id="GO:0140359">
    <property type="term" value="F:ABC-type transporter activity"/>
    <property type="evidence" value="ECO:0007669"/>
    <property type="project" value="InterPro"/>
</dbReference>
<protein>
    <submittedName>
        <fullName evidence="7">ABC-2 type transport system permease protein</fullName>
    </submittedName>
</protein>
<proteinExistence type="predicted"/>
<dbReference type="EMBL" id="SGWW01000005">
    <property type="protein sequence ID" value="RZS54379.1"/>
    <property type="molecule type" value="Genomic_DNA"/>
</dbReference>
<dbReference type="PANTHER" id="PTHR43229:SF6">
    <property type="entry name" value="ABC-TYPE MULTIDRUG TRANSPORT SYSTEM, PERMEASE COMPONENT"/>
    <property type="match status" value="1"/>
</dbReference>
<gene>
    <name evidence="7" type="ORF">EV141_2377</name>
</gene>
<evidence type="ECO:0000313" key="8">
    <source>
        <dbReference type="Proteomes" id="UP000293519"/>
    </source>
</evidence>
<feature type="transmembrane region" description="Helical" evidence="5">
    <location>
        <begin position="243"/>
        <end position="261"/>
    </location>
</feature>
<feature type="domain" description="ABC-2 type transporter transmembrane" evidence="6">
    <location>
        <begin position="60"/>
        <end position="257"/>
    </location>
</feature>
<name>A0A4Q7LLH1_9MICO</name>
<feature type="transmembrane region" description="Helical" evidence="5">
    <location>
        <begin position="93"/>
        <end position="109"/>
    </location>
</feature>
<dbReference type="Pfam" id="PF12698">
    <property type="entry name" value="ABC2_membrane_3"/>
    <property type="match status" value="1"/>
</dbReference>
<keyword evidence="2 5" id="KW-0812">Transmembrane</keyword>
<dbReference type="GO" id="GO:0016020">
    <property type="term" value="C:membrane"/>
    <property type="evidence" value="ECO:0007669"/>
    <property type="project" value="UniProtKB-SubCell"/>
</dbReference>
<comment type="subcellular location">
    <subcellularLocation>
        <location evidence="1">Membrane</location>
        <topology evidence="1">Multi-pass membrane protein</topology>
    </subcellularLocation>
</comment>
<dbReference type="Proteomes" id="UP000293519">
    <property type="component" value="Unassembled WGS sequence"/>
</dbReference>
<reference evidence="7 8" key="1">
    <citation type="journal article" date="2015" name="Stand. Genomic Sci.">
        <title>Genomic Encyclopedia of Bacterial and Archaeal Type Strains, Phase III: the genomes of soil and plant-associated and newly described type strains.</title>
        <authorList>
            <person name="Whitman W.B."/>
            <person name="Woyke T."/>
            <person name="Klenk H.P."/>
            <person name="Zhou Y."/>
            <person name="Lilburn T.G."/>
            <person name="Beck B.J."/>
            <person name="De Vos P."/>
            <person name="Vandamme P."/>
            <person name="Eisen J.A."/>
            <person name="Garrity G."/>
            <person name="Hugenholtz P."/>
            <person name="Kyrpides N.C."/>
        </authorList>
    </citation>
    <scope>NUCLEOTIDE SEQUENCE [LARGE SCALE GENOMIC DNA]</scope>
    <source>
        <strain evidence="7 8">CV2</strain>
    </source>
</reference>
<evidence type="ECO:0000313" key="7">
    <source>
        <dbReference type="EMBL" id="RZS54379.1"/>
    </source>
</evidence>
<dbReference type="InterPro" id="IPR051784">
    <property type="entry name" value="Nod_factor_ABC_transporter"/>
</dbReference>
<keyword evidence="4 5" id="KW-0472">Membrane</keyword>
<evidence type="ECO:0000256" key="3">
    <source>
        <dbReference type="ARBA" id="ARBA00022989"/>
    </source>
</evidence>
<accession>A0A4Q7LLH1</accession>
<feature type="transmembrane region" description="Helical" evidence="5">
    <location>
        <begin position="205"/>
        <end position="223"/>
    </location>
</feature>
<evidence type="ECO:0000256" key="2">
    <source>
        <dbReference type="ARBA" id="ARBA00022692"/>
    </source>
</evidence>
<evidence type="ECO:0000256" key="1">
    <source>
        <dbReference type="ARBA" id="ARBA00004141"/>
    </source>
</evidence>
<keyword evidence="3 5" id="KW-1133">Transmembrane helix</keyword>
<feature type="transmembrane region" description="Helical" evidence="5">
    <location>
        <begin position="59"/>
        <end position="81"/>
    </location>
</feature>
<dbReference type="InterPro" id="IPR013525">
    <property type="entry name" value="ABC2_TM"/>
</dbReference>
<evidence type="ECO:0000259" key="6">
    <source>
        <dbReference type="Pfam" id="PF12698"/>
    </source>
</evidence>